<dbReference type="PANTHER" id="PTHR43212">
    <property type="entry name" value="QUERCETIN 2,3-DIOXYGENASE"/>
    <property type="match status" value="1"/>
</dbReference>
<proteinExistence type="inferred from homology"/>
<evidence type="ECO:0000256" key="1">
    <source>
        <dbReference type="ARBA" id="ARBA00008416"/>
    </source>
</evidence>
<dbReference type="RefSeq" id="WP_268043391.1">
    <property type="nucleotide sequence ID" value="NZ_CP104064.1"/>
</dbReference>
<feature type="domain" description="Pirin N-terminal" evidence="3">
    <location>
        <begin position="10"/>
        <end position="84"/>
    </location>
</feature>
<keyword evidence="6" id="KW-1185">Reference proteome</keyword>
<dbReference type="EMBL" id="CP104064">
    <property type="protein sequence ID" value="WAH36086.1"/>
    <property type="molecule type" value="Genomic_DNA"/>
</dbReference>
<evidence type="ECO:0000313" key="6">
    <source>
        <dbReference type="Proteomes" id="UP001164803"/>
    </source>
</evidence>
<feature type="domain" description="Quercetin 2,3-dioxygenase C-terminal cupin" evidence="4">
    <location>
        <begin position="113"/>
        <end position="198"/>
    </location>
</feature>
<dbReference type="InterPro" id="IPR014710">
    <property type="entry name" value="RmlC-like_jellyroll"/>
</dbReference>
<sequence length="199" mass="22375">MHFGPLRVFNDDHVQPGKGFGLHPHREMEIMTYVIDGVLEHQDSMGNKGFIEPGEVQRMTAGTGLLHSEKNGSDTAPVHFLQIWFMPNESGLTPSWEQKKFTKEHQRNRLLPVVSNSQEHADALRIHQDVRAYLTTLDQGREVTLETVHPRMYVFVISGTATLNGTHTLSEGDTARVSNERLLYVSASSVAQLMIMELA</sequence>
<dbReference type="InterPro" id="IPR012093">
    <property type="entry name" value="Pirin"/>
</dbReference>
<gene>
    <name evidence="5" type="ORF">NZD86_17805</name>
</gene>
<accession>A0ABY6Z1I6</accession>
<dbReference type="CDD" id="cd02910">
    <property type="entry name" value="cupin_Yhhw_N"/>
    <property type="match status" value="1"/>
</dbReference>
<dbReference type="PANTHER" id="PTHR43212:SF3">
    <property type="entry name" value="QUERCETIN 2,3-DIOXYGENASE"/>
    <property type="match status" value="1"/>
</dbReference>
<evidence type="ECO:0000313" key="5">
    <source>
        <dbReference type="EMBL" id="WAH36086.1"/>
    </source>
</evidence>
<protein>
    <submittedName>
        <fullName evidence="5">Pirin family protein</fullName>
    </submittedName>
</protein>
<dbReference type="Gene3D" id="2.60.120.10">
    <property type="entry name" value="Jelly Rolls"/>
    <property type="match status" value="2"/>
</dbReference>
<name>A0ABY6Z1I6_9BACL</name>
<dbReference type="Pfam" id="PF17954">
    <property type="entry name" value="Pirin_C_2"/>
    <property type="match status" value="1"/>
</dbReference>
<reference evidence="5" key="1">
    <citation type="submission" date="2022-08" db="EMBL/GenBank/DDBJ databases">
        <title>Alicyclobacillus dauci DSM2870, complete genome.</title>
        <authorList>
            <person name="Wang Q."/>
            <person name="Cai R."/>
            <person name="Wang Z."/>
        </authorList>
    </citation>
    <scope>NUCLEOTIDE SEQUENCE</scope>
    <source>
        <strain evidence="5">DSM 28700</strain>
    </source>
</reference>
<dbReference type="InterPro" id="IPR003829">
    <property type="entry name" value="Pirin_N_dom"/>
</dbReference>
<comment type="similarity">
    <text evidence="1 2">Belongs to the pirin family.</text>
</comment>
<evidence type="ECO:0000256" key="2">
    <source>
        <dbReference type="RuleBase" id="RU003457"/>
    </source>
</evidence>
<dbReference type="InterPro" id="IPR041602">
    <property type="entry name" value="Quercetinase_C"/>
</dbReference>
<dbReference type="Pfam" id="PF02678">
    <property type="entry name" value="Pirin"/>
    <property type="match status" value="1"/>
</dbReference>
<dbReference type="PIRSF" id="PIRSF006232">
    <property type="entry name" value="Pirin"/>
    <property type="match status" value="1"/>
</dbReference>
<dbReference type="SUPFAM" id="SSF51182">
    <property type="entry name" value="RmlC-like cupins"/>
    <property type="match status" value="1"/>
</dbReference>
<evidence type="ECO:0000259" key="3">
    <source>
        <dbReference type="Pfam" id="PF02678"/>
    </source>
</evidence>
<organism evidence="5 6">
    <name type="scientific">Alicyclobacillus dauci</name>
    <dbReference type="NCBI Taxonomy" id="1475485"/>
    <lineage>
        <taxon>Bacteria</taxon>
        <taxon>Bacillati</taxon>
        <taxon>Bacillota</taxon>
        <taxon>Bacilli</taxon>
        <taxon>Bacillales</taxon>
        <taxon>Alicyclobacillaceae</taxon>
        <taxon>Alicyclobacillus</taxon>
    </lineage>
</organism>
<evidence type="ECO:0000259" key="4">
    <source>
        <dbReference type="Pfam" id="PF17954"/>
    </source>
</evidence>
<dbReference type="InterPro" id="IPR011051">
    <property type="entry name" value="RmlC_Cupin_sf"/>
</dbReference>
<dbReference type="Proteomes" id="UP001164803">
    <property type="component" value="Chromosome"/>
</dbReference>